<dbReference type="InterPro" id="IPR010461">
    <property type="entry name" value="ComK"/>
</dbReference>
<dbReference type="EMBL" id="DXHX01000166">
    <property type="protein sequence ID" value="HIV75686.1"/>
    <property type="molecule type" value="Genomic_DNA"/>
</dbReference>
<organism evidence="1 2">
    <name type="scientific">Candidatus Pseudogracilibacillus intestinigallinarum</name>
    <dbReference type="NCBI Taxonomy" id="2838742"/>
    <lineage>
        <taxon>Bacteria</taxon>
        <taxon>Bacillati</taxon>
        <taxon>Bacillota</taxon>
        <taxon>Bacilli</taxon>
        <taxon>Bacillales</taxon>
        <taxon>Bacillaceae</taxon>
        <taxon>Pseudogracilibacillus</taxon>
    </lineage>
</organism>
<evidence type="ECO:0000313" key="2">
    <source>
        <dbReference type="Proteomes" id="UP000823937"/>
    </source>
</evidence>
<accession>A0A9D1TKL5</accession>
<sequence length="148" mass="17283">MFSISNKTKVIERIKEGQFRSKIIDSDQVYYSIHSLEALLNNACLKQGTSLEGRSDFTKEILKSNNKIPIPIDPDHCVFMFPTRSVKSPQLSYVSYYHVADFEPYDKNVKVIFKDDTTYIAPMTMKQFDLQLKRTSQLIAYFYYKVII</sequence>
<comment type="caution">
    <text evidence="1">The sequence shown here is derived from an EMBL/GenBank/DDBJ whole genome shotgun (WGS) entry which is preliminary data.</text>
</comment>
<dbReference type="Proteomes" id="UP000823937">
    <property type="component" value="Unassembled WGS sequence"/>
</dbReference>
<dbReference type="GO" id="GO:0030420">
    <property type="term" value="P:establishment of competence for transformation"/>
    <property type="evidence" value="ECO:0007669"/>
    <property type="project" value="InterPro"/>
</dbReference>
<gene>
    <name evidence="1" type="ORF">H9895_11485</name>
</gene>
<reference evidence="1" key="1">
    <citation type="journal article" date="2021" name="PeerJ">
        <title>Extensive microbial diversity within the chicken gut microbiome revealed by metagenomics and culture.</title>
        <authorList>
            <person name="Gilroy R."/>
            <person name="Ravi A."/>
            <person name="Getino M."/>
            <person name="Pursley I."/>
            <person name="Horton D.L."/>
            <person name="Alikhan N.F."/>
            <person name="Baker D."/>
            <person name="Gharbi K."/>
            <person name="Hall N."/>
            <person name="Watson M."/>
            <person name="Adriaenssens E.M."/>
            <person name="Foster-Nyarko E."/>
            <person name="Jarju S."/>
            <person name="Secka A."/>
            <person name="Antonio M."/>
            <person name="Oren A."/>
            <person name="Chaudhuri R.R."/>
            <person name="La Ragione R."/>
            <person name="Hildebrand F."/>
            <person name="Pallen M.J."/>
        </authorList>
    </citation>
    <scope>NUCLEOTIDE SEQUENCE</scope>
    <source>
        <strain evidence="1">CHK169-2315</strain>
    </source>
</reference>
<proteinExistence type="predicted"/>
<protein>
    <submittedName>
        <fullName evidence="1">Competence protein ComK</fullName>
    </submittedName>
</protein>
<dbReference type="AlphaFoldDB" id="A0A9D1TKL5"/>
<dbReference type="Pfam" id="PF06338">
    <property type="entry name" value="ComK"/>
    <property type="match status" value="1"/>
</dbReference>
<name>A0A9D1TKL5_9BACI</name>
<evidence type="ECO:0000313" key="1">
    <source>
        <dbReference type="EMBL" id="HIV75686.1"/>
    </source>
</evidence>
<reference evidence="1" key="2">
    <citation type="submission" date="2021-04" db="EMBL/GenBank/DDBJ databases">
        <authorList>
            <person name="Gilroy R."/>
        </authorList>
    </citation>
    <scope>NUCLEOTIDE SEQUENCE</scope>
    <source>
        <strain evidence="1">CHK169-2315</strain>
    </source>
</reference>